<name>A0AAP0X7K4_9PSED</name>
<dbReference type="KEGG" id="pdw:BV82_4241"/>
<dbReference type="PANTHER" id="PTHR19353">
    <property type="entry name" value="FATTY ACID DESATURASE 2"/>
    <property type="match status" value="1"/>
</dbReference>
<keyword evidence="4" id="KW-1185">Reference proteome</keyword>
<feature type="transmembrane region" description="Helical" evidence="1">
    <location>
        <begin position="26"/>
        <end position="46"/>
    </location>
</feature>
<dbReference type="Pfam" id="PF00487">
    <property type="entry name" value="FA_desaturase"/>
    <property type="match status" value="1"/>
</dbReference>
<evidence type="ECO:0000256" key="1">
    <source>
        <dbReference type="SAM" id="Phobius"/>
    </source>
</evidence>
<keyword evidence="1" id="KW-1133">Transmembrane helix</keyword>
<dbReference type="GO" id="GO:0016020">
    <property type="term" value="C:membrane"/>
    <property type="evidence" value="ECO:0007669"/>
    <property type="project" value="TreeGrafter"/>
</dbReference>
<accession>A0AAP0X7K4</accession>
<dbReference type="EMBL" id="CP071706">
    <property type="protein sequence ID" value="KDN97936.1"/>
    <property type="molecule type" value="Genomic_DNA"/>
</dbReference>
<evidence type="ECO:0000313" key="4">
    <source>
        <dbReference type="Proteomes" id="UP000027121"/>
    </source>
</evidence>
<keyword evidence="1" id="KW-0472">Membrane</keyword>
<evidence type="ECO:0000313" key="3">
    <source>
        <dbReference type="EMBL" id="KDN97936.1"/>
    </source>
</evidence>
<protein>
    <submittedName>
        <fullName evidence="3">Fatty acid desaturase</fullName>
    </submittedName>
</protein>
<feature type="domain" description="Fatty acid desaturase" evidence="2">
    <location>
        <begin position="52"/>
        <end position="280"/>
    </location>
</feature>
<dbReference type="GO" id="GO:0008610">
    <property type="term" value="P:lipid biosynthetic process"/>
    <property type="evidence" value="ECO:0007669"/>
    <property type="project" value="UniProtKB-ARBA"/>
</dbReference>
<gene>
    <name evidence="3" type="ORF">BV82_4241</name>
</gene>
<dbReference type="PANTHER" id="PTHR19353:SF19">
    <property type="entry name" value="DELTA(5) FATTY ACID DESATURASE C-RELATED"/>
    <property type="match status" value="1"/>
</dbReference>
<feature type="transmembrane region" description="Helical" evidence="1">
    <location>
        <begin position="87"/>
        <end position="111"/>
    </location>
</feature>
<dbReference type="GeneID" id="98284626"/>
<reference evidence="3 4" key="2">
    <citation type="journal article" date="2016" name="Front. Microbiol.">
        <title>When Genome-Based Approach Meets the 'Old but Good': Revealing Genes Involved in the Antibacterial Activity of Pseudomonas sp. P482 against Soft Rot Pathogens.</title>
        <authorList>
            <person name="Krzyzanowska D.M."/>
            <person name="Ossowicki A."/>
            <person name="Rajewska M."/>
            <person name="Maciag T."/>
            <person name="Jablonska M."/>
            <person name="Obuchowski M."/>
            <person name="Heeb S."/>
            <person name="Jafra S."/>
        </authorList>
    </citation>
    <scope>NUCLEOTIDE SEQUENCE [LARGE SCALE GENOMIC DNA]</scope>
    <source>
        <strain evidence="3 4">P482</strain>
    </source>
</reference>
<dbReference type="GO" id="GO:0016717">
    <property type="term" value="F:oxidoreductase activity, acting on paired donors, with oxidation of a pair of donors resulting in the reduction of molecular oxygen to two molecules of water"/>
    <property type="evidence" value="ECO:0007669"/>
    <property type="project" value="TreeGrafter"/>
</dbReference>
<feature type="transmembrane region" description="Helical" evidence="1">
    <location>
        <begin position="53"/>
        <end position="75"/>
    </location>
</feature>
<dbReference type="AlphaFoldDB" id="A0AAP0X7K4"/>
<dbReference type="InterPro" id="IPR012171">
    <property type="entry name" value="Fatty_acid_desaturase"/>
</dbReference>
<reference evidence="3 4" key="1">
    <citation type="journal article" date="2014" name="Genome Announc.">
        <title>Genome Sequence of Pseudomonas sp. Strain P482, a Tomato Rhizosphere Isolate with Broad-Spectrum Antimicrobial Activity.</title>
        <authorList>
            <person name="Krzyzanowska D.M."/>
            <person name="Ossowicki A."/>
            <person name="Jafra S."/>
        </authorList>
    </citation>
    <scope>NUCLEOTIDE SEQUENCE [LARGE SCALE GENOMIC DNA]</scope>
    <source>
        <strain evidence="3 4">P482</strain>
    </source>
</reference>
<organism evidence="3 4">
    <name type="scientific">Pseudomonas donghuensis</name>
    <dbReference type="NCBI Taxonomy" id="1163398"/>
    <lineage>
        <taxon>Bacteria</taxon>
        <taxon>Pseudomonadati</taxon>
        <taxon>Pseudomonadota</taxon>
        <taxon>Gammaproteobacteria</taxon>
        <taxon>Pseudomonadales</taxon>
        <taxon>Pseudomonadaceae</taxon>
        <taxon>Pseudomonas</taxon>
    </lineage>
</organism>
<keyword evidence="1" id="KW-0812">Transmembrane</keyword>
<sequence>MHRPAFHKPELKLERRLFATSALESALVIGYALLLFAVPLLAYVGLAGHGPAWALGALPLLIPAAYGMFLQGILGHEGFHFNFSDKRLLSCLLGVLCSSILTGFCVTGYFVDHWQHHRHSNGPQDPDWRLFRRYRHPLMRMIVSRLQATARYLLQTVQLALPGARVEGRLPLPAQQIRLLARVNLLCQAGWIVLWAGLASHWPVLLPALVVCLLLALLISGVNAYQEHAFASDVETPIARSRTSLLCSLLHAGSNYHLEHHLYPRVPCWRLPQVHRRLLASGWYQDRQALLEPSFIGSFRYCSSQFPYSGEVQATPERAPASLEGSGPAR</sequence>
<proteinExistence type="predicted"/>
<dbReference type="RefSeq" id="WP_010224225.1">
    <property type="nucleotide sequence ID" value="NZ_CATKPL010000022.1"/>
</dbReference>
<dbReference type="Proteomes" id="UP000027121">
    <property type="component" value="Chromosome"/>
</dbReference>
<dbReference type="InterPro" id="IPR005804">
    <property type="entry name" value="FA_desaturase_dom"/>
</dbReference>
<feature type="transmembrane region" description="Helical" evidence="1">
    <location>
        <begin position="204"/>
        <end position="225"/>
    </location>
</feature>
<evidence type="ECO:0000259" key="2">
    <source>
        <dbReference type="Pfam" id="PF00487"/>
    </source>
</evidence>